<organism evidence="1 2">
    <name type="scientific">Pseudomonas fluorescens</name>
    <dbReference type="NCBI Taxonomy" id="294"/>
    <lineage>
        <taxon>Bacteria</taxon>
        <taxon>Pseudomonadati</taxon>
        <taxon>Pseudomonadota</taxon>
        <taxon>Gammaproteobacteria</taxon>
        <taxon>Pseudomonadales</taxon>
        <taxon>Pseudomonadaceae</taxon>
        <taxon>Pseudomonas</taxon>
    </lineage>
</organism>
<accession>A0A5E6QT62</accession>
<gene>
    <name evidence="1" type="ORF">PS673_01166</name>
</gene>
<dbReference type="AlphaFoldDB" id="A0A5E6QT62"/>
<name>A0A5E6QT62_PSEFL</name>
<dbReference type="RefSeq" id="WP_150811941.1">
    <property type="nucleotide sequence ID" value="NZ_CABVHB010000006.1"/>
</dbReference>
<reference evidence="1 2" key="1">
    <citation type="submission" date="2019-09" db="EMBL/GenBank/DDBJ databases">
        <authorList>
            <person name="Chandra G."/>
            <person name="Truman W A."/>
        </authorList>
    </citation>
    <scope>NUCLEOTIDE SEQUENCE [LARGE SCALE GENOMIC DNA]</scope>
    <source>
        <strain evidence="1">PS673</strain>
    </source>
</reference>
<evidence type="ECO:0000313" key="2">
    <source>
        <dbReference type="Proteomes" id="UP000344274"/>
    </source>
</evidence>
<proteinExistence type="predicted"/>
<dbReference type="EMBL" id="CABVHB010000006">
    <property type="protein sequence ID" value="VVM58866.1"/>
    <property type="molecule type" value="Genomic_DNA"/>
</dbReference>
<dbReference type="Proteomes" id="UP000344274">
    <property type="component" value="Unassembled WGS sequence"/>
</dbReference>
<evidence type="ECO:0008006" key="3">
    <source>
        <dbReference type="Google" id="ProtNLM"/>
    </source>
</evidence>
<sequence length="207" mass="23015">MFIANRSKHKTCGSGLARESGGSADISVESTAVFASKSNRRTAAPTWIAGILLLTAALLLSACAGRAPLPEHNPDLPLPLQLHIQLLQPDDRQDWVLVIQREETGIRWSMMDLLGIPQARQKLIDKTWESDGFLPPNPQARELFAALLFALTPQEELAANYPGAWQYGRQRSLPERWDIRYAQPQNFELKLPHGPSYQVTPLSGETP</sequence>
<protein>
    <recommendedName>
        <fullName evidence="3">Lipoprotein</fullName>
    </recommendedName>
</protein>
<evidence type="ECO:0000313" key="1">
    <source>
        <dbReference type="EMBL" id="VVM58866.1"/>
    </source>
</evidence>